<feature type="region of interest" description="Disordered" evidence="1">
    <location>
        <begin position="286"/>
        <end position="336"/>
    </location>
</feature>
<dbReference type="Pfam" id="PF15229">
    <property type="entry name" value="POM121"/>
    <property type="match status" value="1"/>
</dbReference>
<feature type="compositionally biased region" description="Low complexity" evidence="1">
    <location>
        <begin position="129"/>
        <end position="139"/>
    </location>
</feature>
<dbReference type="PANTHER" id="PTHR23193:SF20">
    <property type="entry name" value="POM121-LIKE PROTEIN 2"/>
    <property type="match status" value="1"/>
</dbReference>
<dbReference type="GO" id="GO:0005643">
    <property type="term" value="C:nuclear pore"/>
    <property type="evidence" value="ECO:0007669"/>
    <property type="project" value="TreeGrafter"/>
</dbReference>
<feature type="compositionally biased region" description="Basic residues" evidence="1">
    <location>
        <begin position="42"/>
        <end position="57"/>
    </location>
</feature>
<proteinExistence type="predicted"/>
<feature type="compositionally biased region" description="Low complexity" evidence="1">
    <location>
        <begin position="320"/>
        <end position="332"/>
    </location>
</feature>
<dbReference type="PANTHER" id="PTHR23193">
    <property type="entry name" value="NUCLEAR PORE COMPLEX PROTEIN NUP"/>
    <property type="match status" value="1"/>
</dbReference>
<name>A0A8C0CWW0_BALMU</name>
<feature type="region of interest" description="Disordered" evidence="1">
    <location>
        <begin position="353"/>
        <end position="373"/>
    </location>
</feature>
<organism evidence="2">
    <name type="scientific">Balaenoptera musculus</name>
    <name type="common">Blue whale</name>
    <dbReference type="NCBI Taxonomy" id="9771"/>
    <lineage>
        <taxon>Eukaryota</taxon>
        <taxon>Metazoa</taxon>
        <taxon>Chordata</taxon>
        <taxon>Craniata</taxon>
        <taxon>Vertebrata</taxon>
        <taxon>Euteleostomi</taxon>
        <taxon>Mammalia</taxon>
        <taxon>Eutheria</taxon>
        <taxon>Laurasiatheria</taxon>
        <taxon>Artiodactyla</taxon>
        <taxon>Whippomorpha</taxon>
        <taxon>Cetacea</taxon>
        <taxon>Mysticeti</taxon>
        <taxon>Balaenopteridae</taxon>
        <taxon>Balaenoptera</taxon>
    </lineage>
</organism>
<accession>A0A8C0CWW0</accession>
<feature type="region of interest" description="Disordered" evidence="1">
    <location>
        <begin position="1"/>
        <end position="69"/>
    </location>
</feature>
<reference evidence="2" key="1">
    <citation type="submission" date="2023-09" db="UniProtKB">
        <authorList>
            <consortium name="Ensembl"/>
        </authorList>
    </citation>
    <scope>IDENTIFICATION</scope>
</reference>
<evidence type="ECO:0008006" key="3">
    <source>
        <dbReference type="Google" id="ProtNLM"/>
    </source>
</evidence>
<dbReference type="GO" id="GO:0017056">
    <property type="term" value="F:structural constituent of nuclear pore"/>
    <property type="evidence" value="ECO:0007669"/>
    <property type="project" value="TreeGrafter"/>
</dbReference>
<evidence type="ECO:0000313" key="2">
    <source>
        <dbReference type="Ensembl" id="ENSBMSP00010011062.1"/>
    </source>
</evidence>
<dbReference type="InterPro" id="IPR026054">
    <property type="entry name" value="Nucleoporin"/>
</dbReference>
<dbReference type="OMA" id="PANPSAW"/>
<dbReference type="GO" id="GO:0008139">
    <property type="term" value="F:nuclear localization sequence binding"/>
    <property type="evidence" value="ECO:0007669"/>
    <property type="project" value="TreeGrafter"/>
</dbReference>
<protein>
    <recommendedName>
        <fullName evidence="3">POM121-like protein 2</fullName>
    </recommendedName>
</protein>
<feature type="region of interest" description="Disordered" evidence="1">
    <location>
        <begin position="232"/>
        <end position="274"/>
    </location>
</feature>
<evidence type="ECO:0000256" key="1">
    <source>
        <dbReference type="SAM" id="MobiDB-lite"/>
    </source>
</evidence>
<feature type="compositionally biased region" description="Polar residues" evidence="1">
    <location>
        <begin position="232"/>
        <end position="264"/>
    </location>
</feature>
<sequence>MGTYVGKLGLSPSSPAEGRTDLSERPLNGRPAQPLHQVPRVQHVHRAHPAPRHRPARRPPNGDPTSPNAWVVNEAWRRFPMNRSRSSIMGPLPSDGWESYFKRSIWSLRHPRAIWSPVTIRLAPRERTAPPSTAAAEETNSAGFSPSEKPPDPCAKETVLRALRECKKGKVRWEERLFHESLDSRRRIPETRPSAFKPLTKNGVLTSFVPRPGPLQRSLDCWGSDHSLNNRPSCSSMDSLASTHTGGPLSSQRNAITSSYSSSRDFSEPWKRSIPSTSLQIPEWPITRKEHGHPSHSPVPPVSDESRETSGSSGQQNQIPLLLSSPGSLLSLTPPPQLGYAVPEDLALGKKAGLQRSNKAREDTTEVTTDSVPDTWSALQPSLSQGAISVAHSPLKTASLLAPRGCSQSEPLSGTSSDSKPTTTFILLTLVFPHHQSLTPRGHLQRLRLPYPETHLPLSQQHPLCKALCLD</sequence>
<feature type="compositionally biased region" description="Polar residues" evidence="1">
    <location>
        <begin position="309"/>
        <end position="319"/>
    </location>
</feature>
<dbReference type="GO" id="GO:0006405">
    <property type="term" value="P:RNA export from nucleus"/>
    <property type="evidence" value="ECO:0007669"/>
    <property type="project" value="TreeGrafter"/>
</dbReference>
<dbReference type="AlphaFoldDB" id="A0A8C0CWW0"/>
<feature type="region of interest" description="Disordered" evidence="1">
    <location>
        <begin position="126"/>
        <end position="154"/>
    </location>
</feature>
<dbReference type="Ensembl" id="ENSBMST00010012267.1">
    <property type="protein sequence ID" value="ENSBMSP00010011062.1"/>
    <property type="gene ID" value="ENSBMSG00010008087.1"/>
</dbReference>
<dbReference type="GO" id="GO:0006606">
    <property type="term" value="P:protein import into nucleus"/>
    <property type="evidence" value="ECO:0007669"/>
    <property type="project" value="TreeGrafter"/>
</dbReference>
<dbReference type="GeneTree" id="ENSGT00940000153253"/>